<keyword evidence="1" id="KW-1133">Transmembrane helix</keyword>
<keyword evidence="1" id="KW-0812">Transmembrane</keyword>
<evidence type="ECO:0000313" key="3">
    <source>
        <dbReference type="Proteomes" id="UP001492380"/>
    </source>
</evidence>
<name>A0ABR1YR50_9PEZI</name>
<dbReference type="Pfam" id="PF13826">
    <property type="entry name" value="Monooxy_af470-like"/>
    <property type="match status" value="1"/>
</dbReference>
<keyword evidence="3" id="KW-1185">Reference proteome</keyword>
<dbReference type="Proteomes" id="UP001492380">
    <property type="component" value="Unassembled WGS sequence"/>
</dbReference>
<accession>A0ABR1YR50</accession>
<evidence type="ECO:0008006" key="4">
    <source>
        <dbReference type="Google" id="ProtNLM"/>
    </source>
</evidence>
<keyword evidence="1" id="KW-0472">Membrane</keyword>
<evidence type="ECO:0000256" key="1">
    <source>
        <dbReference type="SAM" id="Phobius"/>
    </source>
</evidence>
<dbReference type="InterPro" id="IPR025444">
    <property type="entry name" value="Monooxy_af470"/>
</dbReference>
<feature type="transmembrane region" description="Helical" evidence="1">
    <location>
        <begin position="46"/>
        <end position="75"/>
    </location>
</feature>
<reference evidence="2 3" key="1">
    <citation type="submission" date="2024-04" db="EMBL/GenBank/DDBJ databases">
        <title>Phyllosticta paracitricarpa is synonymous to the EU quarantine fungus P. citricarpa based on phylogenomic analyses.</title>
        <authorList>
            <consortium name="Lawrence Berkeley National Laboratory"/>
            <person name="Van Ingen-Buijs V.A."/>
            <person name="Van Westerhoven A.C."/>
            <person name="Haridas S."/>
            <person name="Skiadas P."/>
            <person name="Martin F."/>
            <person name="Groenewald J.Z."/>
            <person name="Crous P.W."/>
            <person name="Seidl M.F."/>
        </authorList>
    </citation>
    <scope>NUCLEOTIDE SEQUENCE [LARGE SCALE GENOMIC DNA]</scope>
    <source>
        <strain evidence="2 3">CBS 123374</strain>
    </source>
</reference>
<proteinExistence type="predicted"/>
<protein>
    <recommendedName>
        <fullName evidence="4">Monooxygenase</fullName>
    </recommendedName>
</protein>
<evidence type="ECO:0000313" key="2">
    <source>
        <dbReference type="EMBL" id="KAK8235450.1"/>
    </source>
</evidence>
<comment type="caution">
    <text evidence="2">The sequence shown here is derived from an EMBL/GenBank/DDBJ whole genome shotgun (WGS) entry which is preliminary data.</text>
</comment>
<organism evidence="2 3">
    <name type="scientific">Phyllosticta capitalensis</name>
    <dbReference type="NCBI Taxonomy" id="121624"/>
    <lineage>
        <taxon>Eukaryota</taxon>
        <taxon>Fungi</taxon>
        <taxon>Dikarya</taxon>
        <taxon>Ascomycota</taxon>
        <taxon>Pezizomycotina</taxon>
        <taxon>Dothideomycetes</taxon>
        <taxon>Dothideomycetes incertae sedis</taxon>
        <taxon>Botryosphaeriales</taxon>
        <taxon>Phyllostictaceae</taxon>
        <taxon>Phyllosticta</taxon>
    </lineage>
</organism>
<gene>
    <name evidence="2" type="ORF">HDK90DRAFT_245170</name>
</gene>
<sequence>MEHVPLTKPKAIRPVSQQVLTGKKKAWGVPIGLISAVRDQLTISSWLAVGACLQSLLFLVAGRVALVPAFLLIFYRIVDTALMVKGVKADPDAMENILKNKYTVHFPDSNGKYTGKSANKDIVVFMIGARANHPLGLFAPGFKELGHYFQRMTLDIEARSEEYGLIGQTNYAQQGDCSTSADTMSVMFFENIEGVHKFAHDKLHRDAWHWWNENLSSFGHLAIWHELFYSPAGHWEGIYVNSHPRGLAATTVPITLEKDSGDLKAGTKAYFRPIVDARRGPLKTSAGRVSALRSKATEHDKYDDDPYANYGKLGV</sequence>
<dbReference type="EMBL" id="JBBWRZ010000005">
    <property type="protein sequence ID" value="KAK8235450.1"/>
    <property type="molecule type" value="Genomic_DNA"/>
</dbReference>